<dbReference type="InParanoid" id="A0A6I8PJC9"/>
<organism evidence="2 3">
    <name type="scientific">Ornithorhynchus anatinus</name>
    <name type="common">Duckbill platypus</name>
    <dbReference type="NCBI Taxonomy" id="9258"/>
    <lineage>
        <taxon>Eukaryota</taxon>
        <taxon>Metazoa</taxon>
        <taxon>Chordata</taxon>
        <taxon>Craniata</taxon>
        <taxon>Vertebrata</taxon>
        <taxon>Euteleostomi</taxon>
        <taxon>Mammalia</taxon>
        <taxon>Monotremata</taxon>
        <taxon>Ornithorhynchidae</taxon>
        <taxon>Ornithorhynchus</taxon>
    </lineage>
</organism>
<reference evidence="2" key="2">
    <citation type="submission" date="2025-09" db="UniProtKB">
        <authorList>
            <consortium name="Ensembl"/>
        </authorList>
    </citation>
    <scope>IDENTIFICATION</scope>
    <source>
        <strain evidence="2">Glennie</strain>
    </source>
</reference>
<dbReference type="Proteomes" id="UP000002279">
    <property type="component" value="Unplaced"/>
</dbReference>
<dbReference type="InterPro" id="IPR001909">
    <property type="entry name" value="KRAB"/>
</dbReference>
<dbReference type="CDD" id="cd07765">
    <property type="entry name" value="KRAB_A-box"/>
    <property type="match status" value="1"/>
</dbReference>
<dbReference type="PANTHER" id="PTHR23232">
    <property type="entry name" value="KRAB DOMAIN C2H2 ZINC FINGER"/>
    <property type="match status" value="1"/>
</dbReference>
<dbReference type="SMART" id="SM00349">
    <property type="entry name" value="KRAB"/>
    <property type="match status" value="1"/>
</dbReference>
<feature type="domain" description="KRAB" evidence="1">
    <location>
        <begin position="12"/>
        <end position="83"/>
    </location>
</feature>
<evidence type="ECO:0000259" key="1">
    <source>
        <dbReference type="PROSITE" id="PS50805"/>
    </source>
</evidence>
<accession>A0A6I8PJC9</accession>
<sequence length="97" mass="11124">MGLTKEEGQTPVTFEDVAVYLTREEWKLLGPSQRDLYRDTMLENYRHVVSLGYPAAKPAVIAQLERGMELCFRNLPSTKGRRHLRDACRSESAALHF</sequence>
<dbReference type="PROSITE" id="PS50805">
    <property type="entry name" value="KRAB"/>
    <property type="match status" value="1"/>
</dbReference>
<evidence type="ECO:0000313" key="3">
    <source>
        <dbReference type="Proteomes" id="UP000002279"/>
    </source>
</evidence>
<proteinExistence type="predicted"/>
<dbReference type="Ensembl" id="ENSOANT00000072846.1">
    <property type="protein sequence ID" value="ENSOANP00000052708.1"/>
    <property type="gene ID" value="ENSOANG00000042104.1"/>
</dbReference>
<dbReference type="Gene3D" id="6.10.140.140">
    <property type="match status" value="1"/>
</dbReference>
<dbReference type="InterPro" id="IPR036051">
    <property type="entry name" value="KRAB_dom_sf"/>
</dbReference>
<dbReference type="Bgee" id="ENSOANG00000042104">
    <property type="expression patterns" value="Expressed in ovary"/>
</dbReference>
<dbReference type="AlphaFoldDB" id="A0A6I8PJC9"/>
<dbReference type="GeneTree" id="ENSGT01150000286941"/>
<dbReference type="OMA" id="PWTSQTG"/>
<dbReference type="InterPro" id="IPR050169">
    <property type="entry name" value="Krueppel_C2H2_ZnF"/>
</dbReference>
<dbReference type="Pfam" id="PF01352">
    <property type="entry name" value="KRAB"/>
    <property type="match status" value="1"/>
</dbReference>
<evidence type="ECO:0000313" key="2">
    <source>
        <dbReference type="Ensembl" id="ENSOANP00000052708.1"/>
    </source>
</evidence>
<dbReference type="GO" id="GO:0006355">
    <property type="term" value="P:regulation of DNA-templated transcription"/>
    <property type="evidence" value="ECO:0007669"/>
    <property type="project" value="InterPro"/>
</dbReference>
<protein>
    <recommendedName>
        <fullName evidence="1">KRAB domain-containing protein</fullName>
    </recommendedName>
</protein>
<dbReference type="SUPFAM" id="SSF109640">
    <property type="entry name" value="KRAB domain (Kruppel-associated box)"/>
    <property type="match status" value="1"/>
</dbReference>
<dbReference type="PANTHER" id="PTHR23232:SF163">
    <property type="entry name" value="ZINC FINGER PROTEIN 589"/>
    <property type="match status" value="1"/>
</dbReference>
<keyword evidence="3" id="KW-1185">Reference proteome</keyword>
<name>A0A6I8PJC9_ORNAN</name>
<reference evidence="2" key="1">
    <citation type="submission" date="2025-08" db="UniProtKB">
        <authorList>
            <consortium name="Ensembl"/>
        </authorList>
    </citation>
    <scope>IDENTIFICATION</scope>
    <source>
        <strain evidence="2">Glennie</strain>
    </source>
</reference>